<feature type="non-terminal residue" evidence="1">
    <location>
        <position position="103"/>
    </location>
</feature>
<reference evidence="1" key="2">
    <citation type="submission" date="2023-05" db="EMBL/GenBank/DDBJ databases">
        <authorList>
            <person name="Fouks B."/>
        </authorList>
    </citation>
    <scope>NUCLEOTIDE SEQUENCE</scope>
    <source>
        <strain evidence="1">Stay&amp;Tobe</strain>
        <tissue evidence="1">Testes</tissue>
    </source>
</reference>
<proteinExistence type="predicted"/>
<gene>
    <name evidence="1" type="ORF">L9F63_015573</name>
</gene>
<feature type="non-terminal residue" evidence="1">
    <location>
        <position position="1"/>
    </location>
</feature>
<organism evidence="1 2">
    <name type="scientific">Diploptera punctata</name>
    <name type="common">Pacific beetle cockroach</name>
    <dbReference type="NCBI Taxonomy" id="6984"/>
    <lineage>
        <taxon>Eukaryota</taxon>
        <taxon>Metazoa</taxon>
        <taxon>Ecdysozoa</taxon>
        <taxon>Arthropoda</taxon>
        <taxon>Hexapoda</taxon>
        <taxon>Insecta</taxon>
        <taxon>Pterygota</taxon>
        <taxon>Neoptera</taxon>
        <taxon>Polyneoptera</taxon>
        <taxon>Dictyoptera</taxon>
        <taxon>Blattodea</taxon>
        <taxon>Blaberoidea</taxon>
        <taxon>Blaberidae</taxon>
        <taxon>Diplopterinae</taxon>
        <taxon>Diploptera</taxon>
    </lineage>
</organism>
<dbReference type="AlphaFoldDB" id="A0AAD8A5C6"/>
<evidence type="ECO:0000313" key="2">
    <source>
        <dbReference type="Proteomes" id="UP001233999"/>
    </source>
</evidence>
<name>A0AAD8A5C6_DIPPU</name>
<dbReference type="Proteomes" id="UP001233999">
    <property type="component" value="Unassembled WGS sequence"/>
</dbReference>
<evidence type="ECO:0000313" key="1">
    <source>
        <dbReference type="EMBL" id="KAJ9592762.1"/>
    </source>
</evidence>
<comment type="caution">
    <text evidence="1">The sequence shown here is derived from an EMBL/GenBank/DDBJ whole genome shotgun (WGS) entry which is preliminary data.</text>
</comment>
<dbReference type="EMBL" id="JASPKZ010003807">
    <property type="protein sequence ID" value="KAJ9592762.1"/>
    <property type="molecule type" value="Genomic_DNA"/>
</dbReference>
<keyword evidence="2" id="KW-1185">Reference proteome</keyword>
<accession>A0AAD8A5C6</accession>
<reference evidence="1" key="1">
    <citation type="journal article" date="2023" name="IScience">
        <title>Live-bearing cockroach genome reveals convergent evolutionary mechanisms linked to viviparity in insects and beyond.</title>
        <authorList>
            <person name="Fouks B."/>
            <person name="Harrison M.C."/>
            <person name="Mikhailova A.A."/>
            <person name="Marchal E."/>
            <person name="English S."/>
            <person name="Carruthers M."/>
            <person name="Jennings E.C."/>
            <person name="Chiamaka E.L."/>
            <person name="Frigard R.A."/>
            <person name="Pippel M."/>
            <person name="Attardo G.M."/>
            <person name="Benoit J.B."/>
            <person name="Bornberg-Bauer E."/>
            <person name="Tobe S.S."/>
        </authorList>
    </citation>
    <scope>NUCLEOTIDE SEQUENCE</scope>
    <source>
        <strain evidence="1">Stay&amp;Tobe</strain>
    </source>
</reference>
<protein>
    <submittedName>
        <fullName evidence="1">Uncharacterized protein</fullName>
    </submittedName>
</protein>
<sequence length="103" mass="11706">GWHAQSQGSTFVEVGMHSHRIYVCREMLACAMLACTVTGTYVCRAYVGIQETDHFRKLERFREDLNEAKASPIYNFHMISNSPLSNVVISERKMIFEPGFDSG</sequence>